<evidence type="ECO:0000313" key="1">
    <source>
        <dbReference type="EMBL" id="MBD2343666.1"/>
    </source>
</evidence>
<keyword evidence="2" id="KW-1185">Reference proteome</keyword>
<evidence type="ECO:0000313" key="2">
    <source>
        <dbReference type="Proteomes" id="UP000607281"/>
    </source>
</evidence>
<name>A0ABR8CKC2_9NOST</name>
<proteinExistence type="predicted"/>
<dbReference type="Proteomes" id="UP000607281">
    <property type="component" value="Unassembled WGS sequence"/>
</dbReference>
<comment type="caution">
    <text evidence="1">The sequence shown here is derived from an EMBL/GenBank/DDBJ whole genome shotgun (WGS) entry which is preliminary data.</text>
</comment>
<dbReference type="EMBL" id="JACJRF010000006">
    <property type="protein sequence ID" value="MBD2343666.1"/>
    <property type="molecule type" value="Genomic_DNA"/>
</dbReference>
<reference evidence="1 2" key="1">
    <citation type="journal article" date="2020" name="ISME J.">
        <title>Comparative genomics reveals insights into cyanobacterial evolution and habitat adaptation.</title>
        <authorList>
            <person name="Chen M.Y."/>
            <person name="Teng W.K."/>
            <person name="Zhao L."/>
            <person name="Hu C.X."/>
            <person name="Zhou Y.K."/>
            <person name="Han B.P."/>
            <person name="Song L.R."/>
            <person name="Shu W.S."/>
        </authorList>
    </citation>
    <scope>NUCLEOTIDE SEQUENCE [LARGE SCALE GENOMIC DNA]</scope>
    <source>
        <strain evidence="1 2">FACHB-260</strain>
    </source>
</reference>
<accession>A0ABR8CKC2</accession>
<protein>
    <submittedName>
        <fullName evidence="1">Uncharacterized protein</fullName>
    </submittedName>
</protein>
<dbReference type="RefSeq" id="WP_190406132.1">
    <property type="nucleotide sequence ID" value="NZ_JACJRF010000006.1"/>
</dbReference>
<gene>
    <name evidence="1" type="ORF">H6G18_05830</name>
</gene>
<organism evidence="1 2">
    <name type="scientific">Anabaena subtropica FACHB-260</name>
    <dbReference type="NCBI Taxonomy" id="2692884"/>
    <lineage>
        <taxon>Bacteria</taxon>
        <taxon>Bacillati</taxon>
        <taxon>Cyanobacteriota</taxon>
        <taxon>Cyanophyceae</taxon>
        <taxon>Nostocales</taxon>
        <taxon>Nostocaceae</taxon>
        <taxon>Anabaena</taxon>
    </lineage>
</organism>
<sequence length="205" mass="24106">MTPDEIATVLQTAFNRCDAASCPLSARQKEILLQLVAEIQRQSLSRESDAPNPLDELTPEELETFLAFVKTEEEQDRTWKVQLLNDWLHNQDSGNVQFIREQYGLQWLNRVESYHFDKYAYFEDALKLRIGDRIEVSNALWEWVQDDGPCKREWFGAVVIQIDEISTGDSLDTNCVVRFYNGAEYEIPGIYEWNRYNWRWPKKSS</sequence>